<keyword evidence="5 6" id="KW-0472">Membrane</keyword>
<proteinExistence type="predicted"/>
<feature type="transmembrane region" description="Helical" evidence="6">
    <location>
        <begin position="360"/>
        <end position="379"/>
    </location>
</feature>
<feature type="transmembrane region" description="Helical" evidence="6">
    <location>
        <begin position="385"/>
        <end position="406"/>
    </location>
</feature>
<evidence type="ECO:0000256" key="6">
    <source>
        <dbReference type="SAM" id="Phobius"/>
    </source>
</evidence>
<keyword evidence="4 6" id="KW-1133">Transmembrane helix</keyword>
<dbReference type="RefSeq" id="WP_066967017.1">
    <property type="nucleotide sequence ID" value="NZ_CP023449.1"/>
</dbReference>
<protein>
    <submittedName>
        <fullName evidence="7">Uncharacterized protein</fullName>
    </submittedName>
</protein>
<keyword evidence="3 6" id="KW-0812">Transmembrane</keyword>
<feature type="transmembrane region" description="Helical" evidence="6">
    <location>
        <begin position="148"/>
        <end position="170"/>
    </location>
</feature>
<dbReference type="AlphaFoldDB" id="A0A2A4FTK4"/>
<evidence type="ECO:0000256" key="5">
    <source>
        <dbReference type="ARBA" id="ARBA00023136"/>
    </source>
</evidence>
<dbReference type="PANTHER" id="PTHR30250">
    <property type="entry name" value="PST FAMILY PREDICTED COLANIC ACID TRANSPORTER"/>
    <property type="match status" value="1"/>
</dbReference>
<gene>
    <name evidence="7" type="ORF">COO09_18560</name>
</gene>
<feature type="transmembrane region" description="Helical" evidence="6">
    <location>
        <begin position="45"/>
        <end position="72"/>
    </location>
</feature>
<evidence type="ECO:0000313" key="8">
    <source>
        <dbReference type="Proteomes" id="UP000218934"/>
    </source>
</evidence>
<dbReference type="Proteomes" id="UP000218934">
    <property type="component" value="Unassembled WGS sequence"/>
</dbReference>
<organism evidence="7 8">
    <name type="scientific">Rhizorhabdus dicambivorans</name>
    <dbReference type="NCBI Taxonomy" id="1850238"/>
    <lineage>
        <taxon>Bacteria</taxon>
        <taxon>Pseudomonadati</taxon>
        <taxon>Pseudomonadota</taxon>
        <taxon>Alphaproteobacteria</taxon>
        <taxon>Sphingomonadales</taxon>
        <taxon>Sphingomonadaceae</taxon>
        <taxon>Rhizorhabdus</taxon>
    </lineage>
</organism>
<dbReference type="GO" id="GO:0005886">
    <property type="term" value="C:plasma membrane"/>
    <property type="evidence" value="ECO:0007669"/>
    <property type="project" value="UniProtKB-SubCell"/>
</dbReference>
<evidence type="ECO:0000256" key="4">
    <source>
        <dbReference type="ARBA" id="ARBA00022989"/>
    </source>
</evidence>
<evidence type="ECO:0000256" key="3">
    <source>
        <dbReference type="ARBA" id="ARBA00022692"/>
    </source>
</evidence>
<feature type="transmembrane region" description="Helical" evidence="6">
    <location>
        <begin position="84"/>
        <end position="109"/>
    </location>
</feature>
<dbReference type="EMBL" id="NWUF01000023">
    <property type="protein sequence ID" value="PCE40721.1"/>
    <property type="molecule type" value="Genomic_DNA"/>
</dbReference>
<feature type="transmembrane region" description="Helical" evidence="6">
    <location>
        <begin position="176"/>
        <end position="196"/>
    </location>
</feature>
<keyword evidence="8" id="KW-1185">Reference proteome</keyword>
<dbReference type="InterPro" id="IPR050833">
    <property type="entry name" value="Poly_Biosynth_Transport"/>
</dbReference>
<dbReference type="OrthoDB" id="7551433at2"/>
<evidence type="ECO:0000256" key="1">
    <source>
        <dbReference type="ARBA" id="ARBA00004651"/>
    </source>
</evidence>
<accession>A0A2A4FTK4</accession>
<dbReference type="KEGG" id="rdi:CMV14_09450"/>
<evidence type="ECO:0000256" key="2">
    <source>
        <dbReference type="ARBA" id="ARBA00022475"/>
    </source>
</evidence>
<comment type="subcellular location">
    <subcellularLocation>
        <location evidence="1">Cell membrane</location>
        <topology evidence="1">Multi-pass membrane protein</topology>
    </subcellularLocation>
</comment>
<feature type="transmembrane region" description="Helical" evidence="6">
    <location>
        <begin position="329"/>
        <end position="348"/>
    </location>
</feature>
<sequence length="425" mass="45539">MRRIFDQIARRRDRVVAIGDQALVGLSNFLALAAFARVLPREDFAAIGVAVAIHYVIFGFHRAAIVMPYILSAKDRSDPVPRSAWAWLAMRVSLLVGLLLFLAALGLGLSGLSLFATKCALFAAFQSPGLLLQEFAKRWLYQHQRPGAVLISSGSGFALVLAGVALVALALPVAMLASAVLGAAALAAALIAFLLCRPSRDGLGVRAATLIGRRREFTLWQSLAHIPYILYNNGYTLLLAIFTGPMAAAGYTALRTLLSPSVSLISAVDSTDKLRAIAAFHEDGPPGAKRSADRTRRLLLALNGPFLLAAAFLAAPYQHLVLGPAYHHPVEMAVLAVYCLLLSINQPFETFLVVQEQARTLLFSRCLSAVLAVAGLMLLGPLLGLLGAAIALVIAQACNLGALWWLSRRQLRSFPMPSREMAVTA</sequence>
<name>A0A2A4FTK4_9SPHN</name>
<feature type="transmembrane region" description="Helical" evidence="6">
    <location>
        <begin position="298"/>
        <end position="317"/>
    </location>
</feature>
<dbReference type="PANTHER" id="PTHR30250:SF11">
    <property type="entry name" value="O-ANTIGEN TRANSPORTER-RELATED"/>
    <property type="match status" value="1"/>
</dbReference>
<comment type="caution">
    <text evidence="7">The sequence shown here is derived from an EMBL/GenBank/DDBJ whole genome shotgun (WGS) entry which is preliminary data.</text>
</comment>
<keyword evidence="2" id="KW-1003">Cell membrane</keyword>
<evidence type="ECO:0000313" key="7">
    <source>
        <dbReference type="EMBL" id="PCE40721.1"/>
    </source>
</evidence>
<reference evidence="7 8" key="1">
    <citation type="submission" date="2017-09" db="EMBL/GenBank/DDBJ databases">
        <title>The Catabolism of 3,6-Dichlorosalicylic acid is Initiated by the Cytochrome P450 Monooxygenase DsmABC in Rhizorhabdus dicambivorans Ndbn-20.</title>
        <authorList>
            <person name="Na L."/>
        </authorList>
    </citation>
    <scope>NUCLEOTIDE SEQUENCE [LARGE SCALE GENOMIC DNA]</scope>
    <source>
        <strain evidence="7 8">Ndbn-20m</strain>
    </source>
</reference>